<dbReference type="RefSeq" id="WP_244020283.1">
    <property type="nucleotide sequence ID" value="NZ_JALHLF010000034.1"/>
</dbReference>
<evidence type="ECO:0000313" key="1">
    <source>
        <dbReference type="EMBL" id="MCJ2183069.1"/>
    </source>
</evidence>
<gene>
    <name evidence="1" type="ORF">MTR62_10250</name>
</gene>
<evidence type="ECO:0000313" key="2">
    <source>
        <dbReference type="Proteomes" id="UP001162881"/>
    </source>
</evidence>
<protein>
    <submittedName>
        <fullName evidence="1">Uncharacterized protein</fullName>
    </submittedName>
</protein>
<reference evidence="1" key="1">
    <citation type="submission" date="2022-03" db="EMBL/GenBank/DDBJ databases">
        <title>Identification of a novel bacterium isolated from mangrove sediments.</title>
        <authorList>
            <person name="Pan X."/>
        </authorList>
    </citation>
    <scope>NUCLEOTIDE SEQUENCE</scope>
    <source>
        <strain evidence="1">B1949</strain>
    </source>
</reference>
<name>A0ABT0BDK3_9SPHN</name>
<comment type="caution">
    <text evidence="1">The sequence shown here is derived from an EMBL/GenBank/DDBJ whole genome shotgun (WGS) entry which is preliminary data.</text>
</comment>
<dbReference type="EMBL" id="JALHLF010000034">
    <property type="protein sequence ID" value="MCJ2183069.1"/>
    <property type="molecule type" value="Genomic_DNA"/>
</dbReference>
<accession>A0ABT0BDK3</accession>
<proteinExistence type="predicted"/>
<organism evidence="1 2">
    <name type="scientific">Novosphingobium organovorum</name>
    <dbReference type="NCBI Taxonomy" id="2930092"/>
    <lineage>
        <taxon>Bacteria</taxon>
        <taxon>Pseudomonadati</taxon>
        <taxon>Pseudomonadota</taxon>
        <taxon>Alphaproteobacteria</taxon>
        <taxon>Sphingomonadales</taxon>
        <taxon>Sphingomonadaceae</taxon>
        <taxon>Novosphingobium</taxon>
    </lineage>
</organism>
<keyword evidence="2" id="KW-1185">Reference proteome</keyword>
<sequence length="104" mass="11545">MVDYISKEVADEFGSAWYQGGIRDPVTVLVRRGSVLSRIAPIGRGFGPWLMSASRHGRCWGLLRNTGPLIDNWCRAMKTVRPKPVAVCESVRGADHHGLRTLVE</sequence>
<dbReference type="Proteomes" id="UP001162881">
    <property type="component" value="Unassembled WGS sequence"/>
</dbReference>